<feature type="chain" id="PRO_5045520289" evidence="1">
    <location>
        <begin position="24"/>
        <end position="400"/>
    </location>
</feature>
<dbReference type="SUPFAM" id="SSF56436">
    <property type="entry name" value="C-type lectin-like"/>
    <property type="match status" value="1"/>
</dbReference>
<dbReference type="InterPro" id="IPR016187">
    <property type="entry name" value="CTDL_fold"/>
</dbReference>
<keyword evidence="4" id="KW-1185">Reference proteome</keyword>
<protein>
    <submittedName>
        <fullName evidence="3">DUF1554 domain-containing protein</fullName>
    </submittedName>
</protein>
<proteinExistence type="predicted"/>
<dbReference type="Proteomes" id="UP000724686">
    <property type="component" value="Unassembled WGS sequence"/>
</dbReference>
<name>A0ABS2UI46_9LEPT</name>
<keyword evidence="1" id="KW-0732">Signal</keyword>
<evidence type="ECO:0000256" key="1">
    <source>
        <dbReference type="SAM" id="SignalP"/>
    </source>
</evidence>
<sequence length="400" mass="42229">MRRISFYNFALFLSLLSALTACAQADRFSLDGPNGALITLVQEVAETASISSASVITPGFQFSGTVQGLKSGTVQIQLNDEILPVSANGGFQFANRVLQNKTYQLRVNSSAPNHSCKIYSDTTENPSGSVVSDVSNLVVYCSTVLINGKIPGETIEIKEDGTALNFDVSLSGPTGPNDPVAHVGLSTSATIDHFSPGPENYDMNFANPDSISVIASDLTPTGASDYFDQIYTLNVAVTPSNLAVSFNLKILNNDKKIGSISRAAAGNMQYGGSHLGIFGGDAACSGEVGFISKVLAGVAIRIPGNAAAWPIAKNTKYYRADNNAFIATSDNNGLIPYNTLYNSTGNPPADFWSGFNTDWTISANNCNDWADNTSGNGLAGDASTLIPCTTGFKRYLCIEQ</sequence>
<feature type="domain" description="DUF1554" evidence="2">
    <location>
        <begin position="305"/>
        <end position="382"/>
    </location>
</feature>
<comment type="caution">
    <text evidence="3">The sequence shown here is derived from an EMBL/GenBank/DDBJ whole genome shotgun (WGS) entry which is preliminary data.</text>
</comment>
<feature type="signal peptide" evidence="1">
    <location>
        <begin position="1"/>
        <end position="23"/>
    </location>
</feature>
<dbReference type="EMBL" id="JAFFPU010000075">
    <property type="protein sequence ID" value="MBM9579293.1"/>
    <property type="molecule type" value="Genomic_DNA"/>
</dbReference>
<evidence type="ECO:0000313" key="4">
    <source>
        <dbReference type="Proteomes" id="UP000724686"/>
    </source>
</evidence>
<dbReference type="InterPro" id="IPR011448">
    <property type="entry name" value="DUF1554"/>
</dbReference>
<evidence type="ECO:0000259" key="2">
    <source>
        <dbReference type="Pfam" id="PF07588"/>
    </source>
</evidence>
<gene>
    <name evidence="3" type="ORF">JWG45_19295</name>
</gene>
<dbReference type="RefSeq" id="WP_205281235.1">
    <property type="nucleotide sequence ID" value="NZ_JAFFPU010000075.1"/>
</dbReference>
<dbReference type="PROSITE" id="PS51257">
    <property type="entry name" value="PROKAR_LIPOPROTEIN"/>
    <property type="match status" value="1"/>
</dbReference>
<organism evidence="3 4">
    <name type="scientific">Leptospira ainlahdjerensis</name>
    <dbReference type="NCBI Taxonomy" id="2810033"/>
    <lineage>
        <taxon>Bacteria</taxon>
        <taxon>Pseudomonadati</taxon>
        <taxon>Spirochaetota</taxon>
        <taxon>Spirochaetia</taxon>
        <taxon>Leptospirales</taxon>
        <taxon>Leptospiraceae</taxon>
        <taxon>Leptospira</taxon>
    </lineage>
</organism>
<reference evidence="3 4" key="1">
    <citation type="submission" date="2021-02" db="EMBL/GenBank/DDBJ databases">
        <title>Leptospira ainlahdjerensis sp. nov., Leptospira ainazelensis sp. nov., Leptospira abararensis sp. nov. and Leptospira chreensis sp. nov., four new species isolated from water sources in Algeria.</title>
        <authorList>
            <person name="Amara Korba A."/>
            <person name="Kainiu M."/>
            <person name="Vincent A.T."/>
            <person name="Mariet J.-F."/>
            <person name="Veyrier F.J."/>
            <person name="Goarant C."/>
            <person name="Picardeau M."/>
        </authorList>
    </citation>
    <scope>NUCLEOTIDE SEQUENCE [LARGE SCALE GENOMIC DNA]</scope>
    <source>
        <strain evidence="3 4">201903070</strain>
    </source>
</reference>
<evidence type="ECO:0000313" key="3">
    <source>
        <dbReference type="EMBL" id="MBM9579293.1"/>
    </source>
</evidence>
<accession>A0ABS2UI46</accession>
<dbReference type="Pfam" id="PF07588">
    <property type="entry name" value="DUF1554"/>
    <property type="match status" value="1"/>
</dbReference>